<organism evidence="4">
    <name type="scientific">Proteinivorax hydrogeniformans</name>
    <dbReference type="NCBI Taxonomy" id="1826727"/>
    <lineage>
        <taxon>Bacteria</taxon>
        <taxon>Bacillati</taxon>
        <taxon>Bacillota</taxon>
        <taxon>Clostridia</taxon>
        <taxon>Eubacteriales</taxon>
        <taxon>Proteinivoracaceae</taxon>
        <taxon>Proteinivorax</taxon>
    </lineage>
</organism>
<keyword evidence="3" id="KW-0472">Membrane</keyword>
<dbReference type="RefSeq" id="WP_353892201.1">
    <property type="nucleotide sequence ID" value="NZ_CP159485.1"/>
</dbReference>
<feature type="transmembrane region" description="Helical" evidence="3">
    <location>
        <begin position="6"/>
        <end position="26"/>
    </location>
</feature>
<dbReference type="InterPro" id="IPR010273">
    <property type="entry name" value="DUF881"/>
</dbReference>
<dbReference type="PANTHER" id="PTHR37313">
    <property type="entry name" value="UPF0749 PROTEIN RV1825"/>
    <property type="match status" value="1"/>
</dbReference>
<accession>A0AAU8HPQ5</accession>
<reference evidence="4" key="2">
    <citation type="submission" date="2024-06" db="EMBL/GenBank/DDBJ databases">
        <authorList>
            <person name="Petrova K.O."/>
            <person name="Toshchakov S.V."/>
            <person name="Boltjanskaja Y.V."/>
            <person name="Kevbrin V.V."/>
        </authorList>
    </citation>
    <scope>NUCLEOTIDE SEQUENCE</scope>
    <source>
        <strain evidence="4">Z-710</strain>
    </source>
</reference>
<evidence type="ECO:0000313" key="4">
    <source>
        <dbReference type="EMBL" id="XCI27623.1"/>
    </source>
</evidence>
<dbReference type="PANTHER" id="PTHR37313:SF2">
    <property type="entry name" value="UPF0749 PROTEIN YLXX"/>
    <property type="match status" value="1"/>
</dbReference>
<dbReference type="Pfam" id="PF05949">
    <property type="entry name" value="DUF881"/>
    <property type="match status" value="1"/>
</dbReference>
<gene>
    <name evidence="4" type="ORF">PRVXH_001530</name>
</gene>
<evidence type="ECO:0000256" key="1">
    <source>
        <dbReference type="ARBA" id="ARBA00009108"/>
    </source>
</evidence>
<keyword evidence="3" id="KW-0812">Transmembrane</keyword>
<keyword evidence="2" id="KW-0175">Coiled coil</keyword>
<comment type="similarity">
    <text evidence="1">Belongs to the UPF0749 family.</text>
</comment>
<dbReference type="EMBL" id="CP159485">
    <property type="protein sequence ID" value="XCI27623.1"/>
    <property type="molecule type" value="Genomic_DNA"/>
</dbReference>
<dbReference type="Gene3D" id="3.30.70.1880">
    <property type="entry name" value="Protein of unknown function DUF881"/>
    <property type="match status" value="1"/>
</dbReference>
<reference evidence="4" key="1">
    <citation type="journal article" date="2018" name="Antonie Van Leeuwenhoek">
        <title>Proteinivorax hydrogeniformans sp. nov., an anaerobic, haloalkaliphilic bacterium fermenting proteinaceous compounds with high hydrogen production.</title>
        <authorList>
            <person name="Boltyanskaya Y."/>
            <person name="Detkova E."/>
            <person name="Pimenov N."/>
            <person name="Kevbrin V."/>
        </authorList>
    </citation>
    <scope>NUCLEOTIDE SEQUENCE</scope>
    <source>
        <strain evidence="4">Z-710</strain>
    </source>
</reference>
<keyword evidence="3" id="KW-1133">Transmembrane helix</keyword>
<dbReference type="AlphaFoldDB" id="A0AAU8HPQ5"/>
<sequence>MKFQNTSTIMFTIICTVLGFMTAVNVRTQKDVDYTYGMREMEMRGKFFELLDNKELIKQDNISLANQIREYEKKAAQGEDDVDILLNELNRVRVLAGLTEVEGPGLVVEVRDNESPYSYAEDANLSIVHDEDLMKLVNTLQAAGAEAVAVNGQRVTGLTEFSCAGPVILVNQTRLAPPYIITTIGDADTLKAALLMRGGIADSLSLWGIQIEVEAKESVLIPSYKGSLEFDYIELSSKEAK</sequence>
<name>A0AAU8HPQ5_9FIRM</name>
<feature type="coiled-coil region" evidence="2">
    <location>
        <begin position="54"/>
        <end position="88"/>
    </location>
</feature>
<evidence type="ECO:0000256" key="2">
    <source>
        <dbReference type="SAM" id="Coils"/>
    </source>
</evidence>
<protein>
    <submittedName>
        <fullName evidence="4">DUF881 domain-containing protein</fullName>
    </submittedName>
</protein>
<proteinExistence type="inferred from homology"/>
<evidence type="ECO:0000256" key="3">
    <source>
        <dbReference type="SAM" id="Phobius"/>
    </source>
</evidence>